<evidence type="ECO:0000259" key="8">
    <source>
        <dbReference type="Pfam" id="PF07717"/>
    </source>
</evidence>
<keyword evidence="4" id="KW-0347">Helicase</keyword>
<gene>
    <name evidence="9" type="ORF">HYC85_025915</name>
</gene>
<evidence type="ECO:0000256" key="5">
    <source>
        <dbReference type="ARBA" id="ARBA00022840"/>
    </source>
</evidence>
<accession>A0A7J7G647</accession>
<dbReference type="GO" id="GO:0005730">
    <property type="term" value="C:nucleolus"/>
    <property type="evidence" value="ECO:0007669"/>
    <property type="project" value="TreeGrafter"/>
</dbReference>
<evidence type="ECO:0000313" key="10">
    <source>
        <dbReference type="Proteomes" id="UP000593564"/>
    </source>
</evidence>
<evidence type="ECO:0000256" key="1">
    <source>
        <dbReference type="ARBA" id="ARBA00012552"/>
    </source>
</evidence>
<dbReference type="PANTHER" id="PTHR18934:SF99">
    <property type="entry name" value="ATP-DEPENDENT RNA HELICASE DHX37-RELATED"/>
    <property type="match status" value="1"/>
</dbReference>
<dbReference type="GO" id="GO:0005524">
    <property type="term" value="F:ATP binding"/>
    <property type="evidence" value="ECO:0007669"/>
    <property type="project" value="UniProtKB-KW"/>
</dbReference>
<dbReference type="Proteomes" id="UP000593564">
    <property type="component" value="Unassembled WGS sequence"/>
</dbReference>
<name>A0A7J7G647_CAMSI</name>
<keyword evidence="3" id="KW-0378">Hydrolase</keyword>
<evidence type="ECO:0000313" key="9">
    <source>
        <dbReference type="EMBL" id="KAF5934786.1"/>
    </source>
</evidence>
<dbReference type="Pfam" id="PF07717">
    <property type="entry name" value="OB_NTP_bind"/>
    <property type="match status" value="1"/>
</dbReference>
<keyword evidence="5" id="KW-0067">ATP-binding</keyword>
<proteinExistence type="predicted"/>
<organism evidence="9 10">
    <name type="scientific">Camellia sinensis</name>
    <name type="common">Tea plant</name>
    <name type="synonym">Thea sinensis</name>
    <dbReference type="NCBI Taxonomy" id="4442"/>
    <lineage>
        <taxon>Eukaryota</taxon>
        <taxon>Viridiplantae</taxon>
        <taxon>Streptophyta</taxon>
        <taxon>Embryophyta</taxon>
        <taxon>Tracheophyta</taxon>
        <taxon>Spermatophyta</taxon>
        <taxon>Magnoliopsida</taxon>
        <taxon>eudicotyledons</taxon>
        <taxon>Gunneridae</taxon>
        <taxon>Pentapetalae</taxon>
        <taxon>asterids</taxon>
        <taxon>Ericales</taxon>
        <taxon>Theaceae</taxon>
        <taxon>Camellia</taxon>
    </lineage>
</organism>
<comment type="catalytic activity">
    <reaction evidence="6">
        <text>ATP + H2O = ADP + phosphate + H(+)</text>
        <dbReference type="Rhea" id="RHEA:13065"/>
        <dbReference type="ChEBI" id="CHEBI:15377"/>
        <dbReference type="ChEBI" id="CHEBI:15378"/>
        <dbReference type="ChEBI" id="CHEBI:30616"/>
        <dbReference type="ChEBI" id="CHEBI:43474"/>
        <dbReference type="ChEBI" id="CHEBI:456216"/>
        <dbReference type="EC" id="3.6.4.13"/>
    </reaction>
</comment>
<dbReference type="PANTHER" id="PTHR18934">
    <property type="entry name" value="ATP-DEPENDENT RNA HELICASE"/>
    <property type="match status" value="1"/>
</dbReference>
<sequence length="380" mass="42832">MAQYPMSPRHSRMLLTVIQIMGKVKIYGRANLVLGYTLAAAAALSLSNPFVMQFEGSHTDTNGLKKDESDSIDSKKRTDKEAKLRKKKLKESAKVSRAKFSNLSSDALTVAYALQCFELSGNSVEFCDDNALHLKTMEEMSKLRKQLLQLVFNQSFCGLQQEFSWTHGTAEDVERAWRVSSNKYPLLLNEEELLGQVICASWADRVAKHVRRVLASEGDIKVNASRYQAWMVKEPVFLHRRSSVAKSAPEFLVYSELLYTKRPYIHGATSVKSDWLVKYAGSLCTFSAPLTDPKPYYDPLTDQLFCWVIPTFGPHLWQFPLHGIPIKDDVHRVAVFAFSLLEGHVLPCLRSVRKFMAASPGSILRLEASGHRRVGNLLTS</sequence>
<feature type="domain" description="DEAD-box helicase OB fold" evidence="8">
    <location>
        <begin position="195"/>
        <end position="282"/>
    </location>
</feature>
<evidence type="ECO:0000256" key="4">
    <source>
        <dbReference type="ARBA" id="ARBA00022806"/>
    </source>
</evidence>
<feature type="region of interest" description="Disordered" evidence="7">
    <location>
        <begin position="62"/>
        <end position="85"/>
    </location>
</feature>
<dbReference type="GO" id="GO:0003724">
    <property type="term" value="F:RNA helicase activity"/>
    <property type="evidence" value="ECO:0007669"/>
    <property type="project" value="UniProtKB-EC"/>
</dbReference>
<dbReference type="EMBL" id="JACBKZ010000013">
    <property type="protein sequence ID" value="KAF5934786.1"/>
    <property type="molecule type" value="Genomic_DNA"/>
</dbReference>
<dbReference type="Pfam" id="PF21010">
    <property type="entry name" value="HA2_C"/>
    <property type="match status" value="1"/>
</dbReference>
<dbReference type="GO" id="GO:0000462">
    <property type="term" value="P:maturation of SSU-rRNA from tricistronic rRNA transcript (SSU-rRNA, 5.8S rRNA, LSU-rRNA)"/>
    <property type="evidence" value="ECO:0007669"/>
    <property type="project" value="TreeGrafter"/>
</dbReference>
<evidence type="ECO:0000256" key="2">
    <source>
        <dbReference type="ARBA" id="ARBA00022741"/>
    </source>
</evidence>
<keyword evidence="2" id="KW-0547">Nucleotide-binding</keyword>
<dbReference type="GO" id="GO:0016787">
    <property type="term" value="F:hydrolase activity"/>
    <property type="evidence" value="ECO:0007669"/>
    <property type="project" value="UniProtKB-KW"/>
</dbReference>
<reference evidence="10" key="1">
    <citation type="journal article" date="2020" name="Nat. Commun.">
        <title>Genome assembly of wild tea tree DASZ reveals pedigree and selection history of tea varieties.</title>
        <authorList>
            <person name="Zhang W."/>
            <person name="Zhang Y."/>
            <person name="Qiu H."/>
            <person name="Guo Y."/>
            <person name="Wan H."/>
            <person name="Zhang X."/>
            <person name="Scossa F."/>
            <person name="Alseekh S."/>
            <person name="Zhang Q."/>
            <person name="Wang P."/>
            <person name="Xu L."/>
            <person name="Schmidt M.H."/>
            <person name="Jia X."/>
            <person name="Li D."/>
            <person name="Zhu A."/>
            <person name="Guo F."/>
            <person name="Chen W."/>
            <person name="Ni D."/>
            <person name="Usadel B."/>
            <person name="Fernie A.R."/>
            <person name="Wen W."/>
        </authorList>
    </citation>
    <scope>NUCLEOTIDE SEQUENCE [LARGE SCALE GENOMIC DNA]</scope>
    <source>
        <strain evidence="10">cv. G240</strain>
    </source>
</reference>
<protein>
    <recommendedName>
        <fullName evidence="1">RNA helicase</fullName>
        <ecNumber evidence="1">3.6.4.13</ecNumber>
    </recommendedName>
</protein>
<dbReference type="AlphaFoldDB" id="A0A7J7G647"/>
<evidence type="ECO:0000256" key="7">
    <source>
        <dbReference type="SAM" id="MobiDB-lite"/>
    </source>
</evidence>
<dbReference type="EC" id="3.6.4.13" evidence="1"/>
<keyword evidence="10" id="KW-1185">Reference proteome</keyword>
<evidence type="ECO:0000256" key="3">
    <source>
        <dbReference type="ARBA" id="ARBA00022801"/>
    </source>
</evidence>
<dbReference type="InterPro" id="IPR011709">
    <property type="entry name" value="DEAD-box_helicase_OB_fold"/>
</dbReference>
<evidence type="ECO:0000256" key="6">
    <source>
        <dbReference type="ARBA" id="ARBA00047984"/>
    </source>
</evidence>
<comment type="caution">
    <text evidence="9">The sequence shown here is derived from an EMBL/GenBank/DDBJ whole genome shotgun (WGS) entry which is preliminary data.</text>
</comment>
<reference evidence="9 10" key="2">
    <citation type="submission" date="2020-07" db="EMBL/GenBank/DDBJ databases">
        <title>Genome assembly of wild tea tree DASZ reveals pedigree and selection history of tea varieties.</title>
        <authorList>
            <person name="Zhang W."/>
        </authorList>
    </citation>
    <scope>NUCLEOTIDE SEQUENCE [LARGE SCALE GENOMIC DNA]</scope>
    <source>
        <strain evidence="10">cv. G240</strain>
        <tissue evidence="9">Leaf</tissue>
    </source>
</reference>
<feature type="compositionally biased region" description="Basic and acidic residues" evidence="7">
    <location>
        <begin position="63"/>
        <end position="82"/>
    </location>
</feature>
<dbReference type="GO" id="GO:0003723">
    <property type="term" value="F:RNA binding"/>
    <property type="evidence" value="ECO:0007669"/>
    <property type="project" value="TreeGrafter"/>
</dbReference>